<dbReference type="SUPFAM" id="SSF46689">
    <property type="entry name" value="Homeodomain-like"/>
    <property type="match status" value="1"/>
</dbReference>
<dbReference type="InterPro" id="IPR017970">
    <property type="entry name" value="Homeobox_CS"/>
</dbReference>
<comment type="subcellular location">
    <subcellularLocation>
        <location evidence="1 9 10">Nucleus</location>
    </subcellularLocation>
</comment>
<dbReference type="PANTHER" id="PTHR24326:SF522">
    <property type="entry name" value="HOMEOBOX-LEUCINE ZIPPER PROTEIN ATHB-52"/>
    <property type="match status" value="1"/>
</dbReference>
<proteinExistence type="inferred from homology"/>
<comment type="function">
    <text evidence="11">Transcription factor.</text>
</comment>
<reference evidence="14 15" key="1">
    <citation type="journal article" date="2018" name="PLoS Genet.">
        <title>Population sequencing reveals clonal diversity and ancestral inbreeding in the grapevine cultivar Chardonnay.</title>
        <authorList>
            <person name="Roach M.J."/>
            <person name="Johnson D.L."/>
            <person name="Bohlmann J."/>
            <person name="van Vuuren H.J."/>
            <person name="Jones S.J."/>
            <person name="Pretorius I.S."/>
            <person name="Schmidt S.A."/>
            <person name="Borneman A.R."/>
        </authorList>
    </citation>
    <scope>NUCLEOTIDE SEQUENCE [LARGE SCALE GENOMIC DNA]</scope>
    <source>
        <strain evidence="15">cv. Chardonnay</strain>
        <tissue evidence="14">Leaf</tissue>
    </source>
</reference>
<evidence type="ECO:0000313" key="15">
    <source>
        <dbReference type="Proteomes" id="UP000288805"/>
    </source>
</evidence>
<dbReference type="CDD" id="cd00086">
    <property type="entry name" value="homeodomain"/>
    <property type="match status" value="1"/>
</dbReference>
<evidence type="ECO:0000256" key="3">
    <source>
        <dbReference type="ARBA" id="ARBA00023125"/>
    </source>
</evidence>
<comment type="function">
    <text evidence="8">Probable transcription factor.</text>
</comment>
<dbReference type="GO" id="GO:0005634">
    <property type="term" value="C:nucleus"/>
    <property type="evidence" value="ECO:0007669"/>
    <property type="project" value="UniProtKB-SubCell"/>
</dbReference>
<sequence length="216" mass="24847">MHENEVSSPRPPTFLLIPSFRHRTPIKPLKFQAFGPNNHFLKFHEMDFFQSQARKHQPKFSKKRLTKDQVRLLETSFDLNNKLDSDRKLQLAQELGIPPRQVAIWYQNKRARWKNQSLELEYNALQLRLDAALGDKRKLEKEVDRLKQELQKAQEVLLSCNVTYSTLTSLSTSCDEDGSSSLLGDSKLGLDKELYACLIGGGDQFPKSDDSHGLFT</sequence>
<dbReference type="Pfam" id="PF00046">
    <property type="entry name" value="Homeodomain"/>
    <property type="match status" value="1"/>
</dbReference>
<dbReference type="AlphaFoldDB" id="A0A438IGL6"/>
<dbReference type="InterPro" id="IPR000047">
    <property type="entry name" value="HTH_motif"/>
</dbReference>
<dbReference type="GO" id="GO:0000981">
    <property type="term" value="F:DNA-binding transcription factor activity, RNA polymerase II-specific"/>
    <property type="evidence" value="ECO:0007669"/>
    <property type="project" value="UniProtKB-UniRule"/>
</dbReference>
<keyword evidence="6 9" id="KW-0539">Nucleus</keyword>
<protein>
    <recommendedName>
        <fullName evidence="11">Homeobox-leucine zipper protein</fullName>
    </recommendedName>
    <alternativeName>
        <fullName evidence="11">HD-ZIP protein</fullName>
    </alternativeName>
    <alternativeName>
        <fullName evidence="11">Homeodomain transcription factor</fullName>
    </alternativeName>
</protein>
<evidence type="ECO:0000256" key="6">
    <source>
        <dbReference type="ARBA" id="ARBA00023242"/>
    </source>
</evidence>
<dbReference type="Proteomes" id="UP000288805">
    <property type="component" value="Unassembled WGS sequence"/>
</dbReference>
<evidence type="ECO:0000256" key="12">
    <source>
        <dbReference type="SAM" id="Coils"/>
    </source>
</evidence>
<evidence type="ECO:0000256" key="8">
    <source>
        <dbReference type="ARBA" id="ARBA00037260"/>
    </source>
</evidence>
<evidence type="ECO:0000256" key="9">
    <source>
        <dbReference type="PROSITE-ProRule" id="PRU00108"/>
    </source>
</evidence>
<dbReference type="Gene3D" id="1.10.10.60">
    <property type="entry name" value="Homeodomain-like"/>
    <property type="match status" value="1"/>
</dbReference>
<evidence type="ECO:0000256" key="4">
    <source>
        <dbReference type="ARBA" id="ARBA00023155"/>
    </source>
</evidence>
<evidence type="ECO:0000256" key="1">
    <source>
        <dbReference type="ARBA" id="ARBA00004123"/>
    </source>
</evidence>
<dbReference type="GO" id="GO:0003677">
    <property type="term" value="F:DNA binding"/>
    <property type="evidence" value="ECO:0007669"/>
    <property type="project" value="UniProtKB-UniRule"/>
</dbReference>
<feature type="domain" description="Homeobox" evidence="13">
    <location>
        <begin position="56"/>
        <end position="116"/>
    </location>
</feature>
<comment type="caution">
    <text evidence="14">The sequence shown here is derived from an EMBL/GenBank/DDBJ whole genome shotgun (WGS) entry which is preliminary data.</text>
</comment>
<dbReference type="OrthoDB" id="6159439at2759"/>
<gene>
    <name evidence="14" type="primary">ATHB-52_1</name>
    <name evidence="14" type="ORF">CK203_025734</name>
</gene>
<dbReference type="PROSITE" id="PS50071">
    <property type="entry name" value="HOMEOBOX_2"/>
    <property type="match status" value="1"/>
</dbReference>
<comment type="similarity">
    <text evidence="7 11">Belongs to the HD-ZIP homeobox family. Class I subfamily.</text>
</comment>
<organism evidence="14 15">
    <name type="scientific">Vitis vinifera</name>
    <name type="common">Grape</name>
    <dbReference type="NCBI Taxonomy" id="29760"/>
    <lineage>
        <taxon>Eukaryota</taxon>
        <taxon>Viridiplantae</taxon>
        <taxon>Streptophyta</taxon>
        <taxon>Embryophyta</taxon>
        <taxon>Tracheophyta</taxon>
        <taxon>Spermatophyta</taxon>
        <taxon>Magnoliopsida</taxon>
        <taxon>eudicotyledons</taxon>
        <taxon>Gunneridae</taxon>
        <taxon>Pentapetalae</taxon>
        <taxon>rosids</taxon>
        <taxon>Vitales</taxon>
        <taxon>Vitaceae</taxon>
        <taxon>Viteae</taxon>
        <taxon>Vitis</taxon>
    </lineage>
</organism>
<accession>A0A438IGL6</accession>
<feature type="coiled-coil region" evidence="12">
    <location>
        <begin position="108"/>
        <end position="163"/>
    </location>
</feature>
<dbReference type="InterPro" id="IPR009057">
    <property type="entry name" value="Homeodomain-like_sf"/>
</dbReference>
<dbReference type="InterPro" id="IPR001356">
    <property type="entry name" value="HD"/>
</dbReference>
<keyword evidence="2 11" id="KW-0805">Transcription regulation</keyword>
<evidence type="ECO:0000256" key="10">
    <source>
        <dbReference type="RuleBase" id="RU000682"/>
    </source>
</evidence>
<evidence type="ECO:0000256" key="7">
    <source>
        <dbReference type="ARBA" id="ARBA00025748"/>
    </source>
</evidence>
<evidence type="ECO:0000313" key="14">
    <source>
        <dbReference type="EMBL" id="RVW95881.1"/>
    </source>
</evidence>
<keyword evidence="5 11" id="KW-0804">Transcription</keyword>
<feature type="DNA-binding region" description="Homeobox" evidence="9">
    <location>
        <begin position="58"/>
        <end position="117"/>
    </location>
</feature>
<dbReference type="SMART" id="SM00389">
    <property type="entry name" value="HOX"/>
    <property type="match status" value="1"/>
</dbReference>
<dbReference type="PROSITE" id="PS00027">
    <property type="entry name" value="HOMEOBOX_1"/>
    <property type="match status" value="1"/>
</dbReference>
<evidence type="ECO:0000256" key="5">
    <source>
        <dbReference type="ARBA" id="ARBA00023163"/>
    </source>
</evidence>
<dbReference type="InterPro" id="IPR045224">
    <property type="entry name" value="HDZip_class_I_plant"/>
</dbReference>
<name>A0A438IGL6_VITVI</name>
<dbReference type="EMBL" id="QGNW01000111">
    <property type="protein sequence ID" value="RVW95881.1"/>
    <property type="molecule type" value="Genomic_DNA"/>
</dbReference>
<evidence type="ECO:0000259" key="13">
    <source>
        <dbReference type="PROSITE" id="PS50071"/>
    </source>
</evidence>
<keyword evidence="3 9" id="KW-0238">DNA-binding</keyword>
<evidence type="ECO:0000256" key="2">
    <source>
        <dbReference type="ARBA" id="ARBA00023015"/>
    </source>
</evidence>
<dbReference type="PANTHER" id="PTHR24326">
    <property type="entry name" value="HOMEOBOX-LEUCINE ZIPPER PROTEIN"/>
    <property type="match status" value="1"/>
</dbReference>
<keyword evidence="12" id="KW-0175">Coiled coil</keyword>
<dbReference type="PRINTS" id="PR00031">
    <property type="entry name" value="HTHREPRESSR"/>
</dbReference>
<keyword evidence="4 9" id="KW-0371">Homeobox</keyword>
<evidence type="ECO:0000256" key="11">
    <source>
        <dbReference type="RuleBase" id="RU369038"/>
    </source>
</evidence>
<dbReference type="FunFam" id="1.10.10.60:FF:000533">
    <property type="entry name" value="Homeobox-leucine zipper protein ATHB-52"/>
    <property type="match status" value="1"/>
</dbReference>